<dbReference type="AlphaFoldDB" id="A0A9N9NVH4"/>
<accession>A0A9N9NVH4</accession>
<keyword evidence="2" id="KW-1185">Reference proteome</keyword>
<comment type="caution">
    <text evidence="1">The sequence shown here is derived from an EMBL/GenBank/DDBJ whole genome shotgun (WGS) entry which is preliminary data.</text>
</comment>
<organism evidence="1 2">
    <name type="scientific">Dentiscutata erythropus</name>
    <dbReference type="NCBI Taxonomy" id="1348616"/>
    <lineage>
        <taxon>Eukaryota</taxon>
        <taxon>Fungi</taxon>
        <taxon>Fungi incertae sedis</taxon>
        <taxon>Mucoromycota</taxon>
        <taxon>Glomeromycotina</taxon>
        <taxon>Glomeromycetes</taxon>
        <taxon>Diversisporales</taxon>
        <taxon>Gigasporaceae</taxon>
        <taxon>Dentiscutata</taxon>
    </lineage>
</organism>
<feature type="non-terminal residue" evidence="1">
    <location>
        <position position="53"/>
    </location>
</feature>
<proteinExistence type="predicted"/>
<evidence type="ECO:0000313" key="2">
    <source>
        <dbReference type="Proteomes" id="UP000789405"/>
    </source>
</evidence>
<reference evidence="1" key="1">
    <citation type="submission" date="2021-06" db="EMBL/GenBank/DDBJ databases">
        <authorList>
            <person name="Kallberg Y."/>
            <person name="Tangrot J."/>
            <person name="Rosling A."/>
        </authorList>
    </citation>
    <scope>NUCLEOTIDE SEQUENCE</scope>
    <source>
        <strain evidence="1">MA453B</strain>
    </source>
</reference>
<name>A0A9N9NVH4_9GLOM</name>
<protein>
    <submittedName>
        <fullName evidence="1">9824_t:CDS:1</fullName>
    </submittedName>
</protein>
<dbReference type="Proteomes" id="UP000789405">
    <property type="component" value="Unassembled WGS sequence"/>
</dbReference>
<gene>
    <name evidence="1" type="ORF">DERYTH_LOCUS18123</name>
</gene>
<sequence length="53" mass="6447">MYLSKQKQNLLDLKFCQKYSLEILPSLEGLTAIRLRKKELVKWLKKENMNEYE</sequence>
<dbReference type="EMBL" id="CAJVPY010017947">
    <property type="protein sequence ID" value="CAG8764553.1"/>
    <property type="molecule type" value="Genomic_DNA"/>
</dbReference>
<evidence type="ECO:0000313" key="1">
    <source>
        <dbReference type="EMBL" id="CAG8764553.1"/>
    </source>
</evidence>